<evidence type="ECO:0000256" key="13">
    <source>
        <dbReference type="ARBA" id="ARBA00023002"/>
    </source>
</evidence>
<feature type="region of interest" description="Disordered" evidence="17">
    <location>
        <begin position="545"/>
        <end position="583"/>
    </location>
</feature>
<dbReference type="Proteomes" id="UP001596241">
    <property type="component" value="Unassembled WGS sequence"/>
</dbReference>
<dbReference type="SUPFAM" id="SSF63380">
    <property type="entry name" value="Riboflavin synthase domain-like"/>
    <property type="match status" value="1"/>
</dbReference>
<dbReference type="CDD" id="cd06199">
    <property type="entry name" value="SiR"/>
    <property type="match status" value="1"/>
</dbReference>
<keyword evidence="12" id="KW-0521">NADP</keyword>
<dbReference type="CDD" id="cd02791">
    <property type="entry name" value="MopB_CT_Nitrate-R-NapA-like"/>
    <property type="match status" value="1"/>
</dbReference>
<keyword evidence="13" id="KW-0560">Oxidoreductase</keyword>
<dbReference type="SUPFAM" id="SSF52343">
    <property type="entry name" value="Ferredoxin reductase-like, C-terminal NADP-linked domain"/>
    <property type="match status" value="1"/>
</dbReference>
<keyword evidence="15" id="KW-0411">Iron-sulfur</keyword>
<evidence type="ECO:0000256" key="14">
    <source>
        <dbReference type="ARBA" id="ARBA00023004"/>
    </source>
</evidence>
<dbReference type="InterPro" id="IPR039261">
    <property type="entry name" value="FNR_nucleotide-bd"/>
</dbReference>
<evidence type="ECO:0000256" key="7">
    <source>
        <dbReference type="ARBA" id="ARBA00022505"/>
    </source>
</evidence>
<keyword evidence="16" id="KW-0534">Nitrate assimilation</keyword>
<evidence type="ECO:0000313" key="21">
    <source>
        <dbReference type="EMBL" id="MFC5891343.1"/>
    </source>
</evidence>
<dbReference type="SUPFAM" id="SSF53706">
    <property type="entry name" value="Formate dehydrogenase/DMSO reductase, domains 1-3"/>
    <property type="match status" value="1"/>
</dbReference>
<feature type="compositionally biased region" description="Low complexity" evidence="17">
    <location>
        <begin position="1056"/>
        <end position="1072"/>
    </location>
</feature>
<evidence type="ECO:0000256" key="2">
    <source>
        <dbReference type="ARBA" id="ARBA00001942"/>
    </source>
</evidence>
<keyword evidence="14" id="KW-0408">Iron</keyword>
<keyword evidence="8" id="KW-0285">Flavoprotein</keyword>
<comment type="cofactor">
    <cofactor evidence="4">
        <name>FAD</name>
        <dbReference type="ChEBI" id="CHEBI:57692"/>
    </cofactor>
</comment>
<dbReference type="PROSITE" id="PS51384">
    <property type="entry name" value="FAD_FR"/>
    <property type="match status" value="1"/>
</dbReference>
<dbReference type="Pfam" id="PF00384">
    <property type="entry name" value="Molybdopterin"/>
    <property type="match status" value="1"/>
</dbReference>
<evidence type="ECO:0000259" key="18">
    <source>
        <dbReference type="PROSITE" id="PS50902"/>
    </source>
</evidence>
<dbReference type="InterPro" id="IPR006657">
    <property type="entry name" value="MoPterin_dinucl-bd_dom"/>
</dbReference>
<dbReference type="InterPro" id="IPR023173">
    <property type="entry name" value="NADPH_Cyt_P450_Rdtase_alpha"/>
</dbReference>
<dbReference type="PROSITE" id="PS51669">
    <property type="entry name" value="4FE4S_MOW_BIS_MGD"/>
    <property type="match status" value="1"/>
</dbReference>
<dbReference type="InterPro" id="IPR006963">
    <property type="entry name" value="Mopterin_OxRdtase_4Fe-4S_dom"/>
</dbReference>
<dbReference type="Gene3D" id="2.40.30.10">
    <property type="entry name" value="Translation factors"/>
    <property type="match status" value="1"/>
</dbReference>
<evidence type="ECO:0000256" key="5">
    <source>
        <dbReference type="ARBA" id="ARBA00008747"/>
    </source>
</evidence>
<keyword evidence="22" id="KW-1185">Reference proteome</keyword>
<evidence type="ECO:0000256" key="11">
    <source>
        <dbReference type="ARBA" id="ARBA00022827"/>
    </source>
</evidence>
<dbReference type="Gene3D" id="3.40.228.10">
    <property type="entry name" value="Dimethylsulfoxide Reductase, domain 2"/>
    <property type="match status" value="1"/>
</dbReference>
<evidence type="ECO:0000256" key="6">
    <source>
        <dbReference type="ARBA" id="ARBA00022485"/>
    </source>
</evidence>
<dbReference type="PROSITE" id="PS50902">
    <property type="entry name" value="FLAVODOXIN_LIKE"/>
    <property type="match status" value="1"/>
</dbReference>
<dbReference type="InterPro" id="IPR009010">
    <property type="entry name" value="Asp_de-COase-like_dom_sf"/>
</dbReference>
<feature type="compositionally biased region" description="Low complexity" evidence="17">
    <location>
        <begin position="1143"/>
        <end position="1153"/>
    </location>
</feature>
<dbReference type="InterPro" id="IPR001094">
    <property type="entry name" value="Flavdoxin-like"/>
</dbReference>
<dbReference type="Pfam" id="PF00667">
    <property type="entry name" value="FAD_binding_1"/>
    <property type="match status" value="1"/>
</dbReference>
<comment type="cofactor">
    <cofactor evidence="1">
        <name>FMN</name>
        <dbReference type="ChEBI" id="CHEBI:58210"/>
    </cofactor>
</comment>
<dbReference type="InterPro" id="IPR050123">
    <property type="entry name" value="Prok_molybdopt-oxidoreductase"/>
</dbReference>
<evidence type="ECO:0000313" key="22">
    <source>
        <dbReference type="Proteomes" id="UP001596241"/>
    </source>
</evidence>
<dbReference type="Gene3D" id="2.40.40.20">
    <property type="match status" value="1"/>
</dbReference>
<dbReference type="InterPro" id="IPR017938">
    <property type="entry name" value="Riboflavin_synthase-like_b-brl"/>
</dbReference>
<evidence type="ECO:0000256" key="1">
    <source>
        <dbReference type="ARBA" id="ARBA00001917"/>
    </source>
</evidence>
<evidence type="ECO:0000259" key="19">
    <source>
        <dbReference type="PROSITE" id="PS51384"/>
    </source>
</evidence>
<dbReference type="Gene3D" id="3.40.50.80">
    <property type="entry name" value="Nucleotide-binding domain of ferredoxin-NADP reductase (FNR) module"/>
    <property type="match status" value="1"/>
</dbReference>
<dbReference type="RefSeq" id="WP_345082115.1">
    <property type="nucleotide sequence ID" value="NZ_BAAAWG010000006.1"/>
</dbReference>
<feature type="compositionally biased region" description="Gly residues" evidence="17">
    <location>
        <begin position="1045"/>
        <end position="1055"/>
    </location>
</feature>
<dbReference type="CDD" id="cd02754">
    <property type="entry name" value="MopB_Nitrate-R-NapA-like"/>
    <property type="match status" value="1"/>
</dbReference>
<keyword evidence="10" id="KW-0479">Metal-binding</keyword>
<evidence type="ECO:0000256" key="10">
    <source>
        <dbReference type="ARBA" id="ARBA00022723"/>
    </source>
</evidence>
<dbReference type="InterPro" id="IPR041957">
    <property type="entry name" value="CT_Nitrate-R-NapA-like"/>
</dbReference>
<dbReference type="PRINTS" id="PR00369">
    <property type="entry name" value="FLAVODOXIN"/>
</dbReference>
<dbReference type="InterPro" id="IPR017927">
    <property type="entry name" value="FAD-bd_FR_type"/>
</dbReference>
<evidence type="ECO:0000256" key="17">
    <source>
        <dbReference type="SAM" id="MobiDB-lite"/>
    </source>
</evidence>
<dbReference type="Gene3D" id="3.40.50.360">
    <property type="match status" value="1"/>
</dbReference>
<dbReference type="Gene3D" id="3.40.50.740">
    <property type="match status" value="1"/>
</dbReference>
<evidence type="ECO:0000256" key="9">
    <source>
        <dbReference type="ARBA" id="ARBA00022643"/>
    </source>
</evidence>
<reference evidence="22" key="1">
    <citation type="journal article" date="2019" name="Int. J. Syst. Evol. Microbiol.">
        <title>The Global Catalogue of Microorganisms (GCM) 10K type strain sequencing project: providing services to taxonomists for standard genome sequencing and annotation.</title>
        <authorList>
            <consortium name="The Broad Institute Genomics Platform"/>
            <consortium name="The Broad Institute Genome Sequencing Center for Infectious Disease"/>
            <person name="Wu L."/>
            <person name="Ma J."/>
        </authorList>
    </citation>
    <scope>NUCLEOTIDE SEQUENCE [LARGE SCALE GENOMIC DNA]</scope>
    <source>
        <strain evidence="22">CGMCC 1.15809</strain>
    </source>
</reference>
<dbReference type="EMBL" id="JBHSPW010000001">
    <property type="protein sequence ID" value="MFC5891343.1"/>
    <property type="molecule type" value="Genomic_DNA"/>
</dbReference>
<keyword evidence="6" id="KW-0004">4Fe-4S</keyword>
<dbReference type="PANTHER" id="PTHR43105">
    <property type="entry name" value="RESPIRATORY NITRATE REDUCTASE"/>
    <property type="match status" value="1"/>
</dbReference>
<dbReference type="Pfam" id="PF01568">
    <property type="entry name" value="Molydop_binding"/>
    <property type="match status" value="1"/>
</dbReference>
<comment type="cofactor">
    <cofactor evidence="3">
        <name>[4Fe-4S] cluster</name>
        <dbReference type="ChEBI" id="CHEBI:49883"/>
    </cofactor>
</comment>
<dbReference type="InterPro" id="IPR003097">
    <property type="entry name" value="CysJ-like_FAD-binding"/>
</dbReference>
<evidence type="ECO:0000256" key="8">
    <source>
        <dbReference type="ARBA" id="ARBA00022630"/>
    </source>
</evidence>
<evidence type="ECO:0000256" key="12">
    <source>
        <dbReference type="ARBA" id="ARBA00022857"/>
    </source>
</evidence>
<dbReference type="InterPro" id="IPR001709">
    <property type="entry name" value="Flavoprot_Pyr_Nucl_cyt_Rdtase"/>
</dbReference>
<dbReference type="Pfam" id="PF00175">
    <property type="entry name" value="NAD_binding_1"/>
    <property type="match status" value="1"/>
</dbReference>
<evidence type="ECO:0000256" key="15">
    <source>
        <dbReference type="ARBA" id="ARBA00023014"/>
    </source>
</evidence>
<proteinExistence type="inferred from homology"/>
<dbReference type="Gene3D" id="1.20.990.10">
    <property type="entry name" value="NADPH-cytochrome p450 Reductase, Chain A, domain 3"/>
    <property type="match status" value="1"/>
</dbReference>
<dbReference type="InterPro" id="IPR008254">
    <property type="entry name" value="Flavodoxin/NO_synth"/>
</dbReference>
<organism evidence="21 22">
    <name type="scientific">Streptomyces ramulosus</name>
    <dbReference type="NCBI Taxonomy" id="47762"/>
    <lineage>
        <taxon>Bacteria</taxon>
        <taxon>Bacillati</taxon>
        <taxon>Actinomycetota</taxon>
        <taxon>Actinomycetes</taxon>
        <taxon>Kitasatosporales</taxon>
        <taxon>Streptomycetaceae</taxon>
        <taxon>Streptomyces</taxon>
    </lineage>
</organism>
<feature type="domain" description="FAD-binding FR-type" evidence="19">
    <location>
        <begin position="1151"/>
        <end position="1370"/>
    </location>
</feature>
<dbReference type="SMART" id="SM00926">
    <property type="entry name" value="Molybdop_Fe4S4"/>
    <property type="match status" value="1"/>
</dbReference>
<keyword evidence="11" id="KW-0274">FAD</keyword>
<evidence type="ECO:0000256" key="3">
    <source>
        <dbReference type="ARBA" id="ARBA00001966"/>
    </source>
</evidence>
<name>A0ABW1FCB5_9ACTN</name>
<dbReference type="SUPFAM" id="SSF50692">
    <property type="entry name" value="ADC-like"/>
    <property type="match status" value="1"/>
</dbReference>
<dbReference type="InterPro" id="IPR029039">
    <property type="entry name" value="Flavoprotein-like_sf"/>
</dbReference>
<keyword evidence="7" id="KW-0500">Molybdenum</keyword>
<feature type="region of interest" description="Disordered" evidence="17">
    <location>
        <begin position="1028"/>
        <end position="1153"/>
    </location>
</feature>
<accession>A0ABW1FCB5</accession>
<comment type="caution">
    <text evidence="21">The sequence shown here is derived from an EMBL/GenBank/DDBJ whole genome shotgun (WGS) entry which is preliminary data.</text>
</comment>
<dbReference type="PANTHER" id="PTHR43105:SF9">
    <property type="entry name" value="NADPH-FE(3+) OXIDOREDUCTASE SUBUNIT ALPHA"/>
    <property type="match status" value="1"/>
</dbReference>
<comment type="similarity">
    <text evidence="5">Belongs to the prokaryotic molybdopterin-containing oxidoreductase family. NasA/NapA/NarB subfamily.</text>
</comment>
<evidence type="ECO:0000256" key="16">
    <source>
        <dbReference type="ARBA" id="ARBA00023063"/>
    </source>
</evidence>
<feature type="compositionally biased region" description="Low complexity" evidence="17">
    <location>
        <begin position="1028"/>
        <end position="1044"/>
    </location>
</feature>
<feature type="compositionally biased region" description="Low complexity" evidence="17">
    <location>
        <begin position="1098"/>
        <end position="1136"/>
    </location>
</feature>
<sequence>MTAPEPHPRPLPPVRTVCSYCGVGCGVVLDVTAGPDGRRTVRRASGDKAHPANSGRLCAKGATGAELMAAPGRLTGALRRPRRGEAPEPVAMETAIAETARRLRAVADAHGPDAVALYVSGQLTLEAQYLANKLAKGFLRTSWIESNSRLCMASAGSGYKLSLGADGPPGSYDDFAHADVFLVIGANMADCHPVLFLRMMERVRAGAKLIVVDPRRTATAAKADLFLQIRPGTDLALLNGLLHLLAKGGHTDPDFIAEHTEGWAAMAGVLADHPPDAVARLTGLAEADLRRAAEWIGTAGAWLSCWTMGLNQSTHGTWNTNALINLHLATGAICRPGCGPLSLTGQANAMGGREMGYMGPGLPGQRSAEVAEDRAFTEELWGLAPGTIRAGSGGPGTVEMFRRMARGEIKAAWILCTNPVASVAHRRTVIEGLEAAEFVVTQDVFAATETQAYADVQLPAAMWAETEGVMVNSERNLTLLQQAVAPPGDAWPDWRIIAAVAREMGYGEAFGYDSAEEVFAELSRAYNPRTGYDLRGVSHRRLRRGPVQWPSADPDGPDRNPVRYLNDGTARPPRVRADGSRPRLWFPTPTGRAVFHARPFLPAAELPDDSYPFLLNTGRLPHQWHTLTKTAKIARLDALNPGPFVEIHPRDAASLGIADGDAVEVASRRGRAVLPAKVDDRVRPGDCFAPFHWNDLFGEYLSVNAVTHDAVDPVSFQPGTKACAVALTKVAPAAGAGVPAAREQAAVGAGHGAGAAAPAAREQAAVGAAGGVGGAGAGGPAPDGAPGAAGAVAAVPSPLAAAAAEVFHTGGIAPPALAEPERRYLAGFLAGVGAGAPGAPVLPERTPLTPDHALWVNGWLAGAFSRMPLPEPEPAAGDSAREVLVLWASQTGNAEEAATEAARGLTAHGHPARLLRMDDGTPAALPSDAVLLLVTSTFGDGEAPDNGARFWAALNAPDAPRLDGTPYSVLALGDSSYDDFCAHGRRLDDRLTALGAHRLVPRAQCEPDDAEPARRWLDAVLEALDAGEASGAGDASDAGQAWGAEEGGAGAGAAGAGQVPAGPAAGPTAEPAAEPPAEPARGDAPPAGGETAAALGQVPAEPAAGPATGDAPPAAGETTATPTVPGQGPATPGPAALRQVTGPAPRTATRAAPATARLTVNRLLSGPGSGKEVRAFTLDTGASEVPVRYEAGDALGVLPRQRPEVVAEWLAATGADPAAAVEVSGVGTVPLATALTDHLDPTRITTDLLRLIADRTGDGALARLLRPEAKAERARWAWGRQALDVLAEHPVRVSAAEWAAALPRLRPRLYSIASSPLQDPRLIRLTVSVVRFGGNGGRPRHGVASAHLADAETGAPVRVFVQRSPHFRPPSDPATPLVMVGPGTGVAPFLGFLQERRARGHTAPNWLFFGERHRASDFHHRAELEALRASGTLTRLDTAFSRDQPEKIYVQDRMREHGALLWSWLRDGAHLCVCGDASRMAGDVDRALRDIARTHGGLDEDGAAAHLTRLTSERRYLRDVY</sequence>
<protein>
    <submittedName>
        <fullName evidence="21">Molybdopterin-dependent oxidoreductase</fullName>
    </submittedName>
</protein>
<dbReference type="Gene3D" id="2.20.25.90">
    <property type="entry name" value="ADC-like domains"/>
    <property type="match status" value="1"/>
</dbReference>
<comment type="cofactor">
    <cofactor evidence="2">
        <name>Mo-bis(molybdopterin guanine dinucleotide)</name>
        <dbReference type="ChEBI" id="CHEBI:60539"/>
    </cofactor>
</comment>
<dbReference type="Pfam" id="PF00258">
    <property type="entry name" value="Flavodoxin_1"/>
    <property type="match status" value="1"/>
</dbReference>
<feature type="domain" description="4Fe-4S Mo/W bis-MGD-type" evidence="20">
    <location>
        <begin position="11"/>
        <end position="72"/>
    </location>
</feature>
<gene>
    <name evidence="21" type="ORF">ACFP3M_00680</name>
</gene>
<feature type="domain" description="Flavodoxin-like" evidence="18">
    <location>
        <begin position="883"/>
        <end position="1021"/>
    </location>
</feature>
<evidence type="ECO:0000259" key="20">
    <source>
        <dbReference type="PROSITE" id="PS51669"/>
    </source>
</evidence>
<dbReference type="Pfam" id="PF04879">
    <property type="entry name" value="Molybdop_Fe4S4"/>
    <property type="match status" value="1"/>
</dbReference>
<keyword evidence="9" id="KW-0288">FMN</keyword>
<dbReference type="InterPro" id="IPR006656">
    <property type="entry name" value="Mopterin_OxRdtase"/>
</dbReference>
<dbReference type="InterPro" id="IPR001433">
    <property type="entry name" value="OxRdtase_FAD/NAD-bd"/>
</dbReference>
<dbReference type="SUPFAM" id="SSF52218">
    <property type="entry name" value="Flavoproteins"/>
    <property type="match status" value="1"/>
</dbReference>
<evidence type="ECO:0000256" key="4">
    <source>
        <dbReference type="ARBA" id="ARBA00001974"/>
    </source>
</evidence>
<dbReference type="PRINTS" id="PR00371">
    <property type="entry name" value="FPNCR"/>
</dbReference>